<dbReference type="Proteomes" id="UP000001555">
    <property type="component" value="Unassembled WGS sequence"/>
</dbReference>
<feature type="chain" id="PRO_5010959788" evidence="1">
    <location>
        <begin position="24"/>
        <end position="104"/>
    </location>
</feature>
<dbReference type="VEuPathDB" id="VectorBase:ISCI005571"/>
<dbReference type="PaxDb" id="6945-B7PRB2"/>
<dbReference type="EnsemblMetazoa" id="ISCW005571-RA">
    <property type="protein sequence ID" value="ISCW005571-PA"/>
    <property type="gene ID" value="ISCW005571"/>
</dbReference>
<reference evidence="3" key="2">
    <citation type="submission" date="2020-05" db="UniProtKB">
        <authorList>
            <consortium name="EnsemblMetazoa"/>
        </authorList>
    </citation>
    <scope>IDENTIFICATION</scope>
    <source>
        <strain evidence="3">wikel</strain>
    </source>
</reference>
<sequence length="104" mass="11410">QAATSYSIYSYLLVVVSADVVNGAPEEYRVPIFIKDKETFLERLKNLCFEHHGTRVIAGVDLPNCRVTCDTGISGHSSTVSMKNGLQCGIRAVSFSAKSNMYCE</sequence>
<evidence type="ECO:0000256" key="1">
    <source>
        <dbReference type="SAM" id="SignalP"/>
    </source>
</evidence>
<feature type="non-terminal residue" evidence="2">
    <location>
        <position position="104"/>
    </location>
</feature>
<evidence type="ECO:0000313" key="3">
    <source>
        <dbReference type="EnsemblMetazoa" id="ISCW005571-PA"/>
    </source>
</evidence>
<evidence type="ECO:0000313" key="2">
    <source>
        <dbReference type="EMBL" id="EEC09134.1"/>
    </source>
</evidence>
<reference evidence="2 4" key="1">
    <citation type="submission" date="2008-03" db="EMBL/GenBank/DDBJ databases">
        <title>Annotation of Ixodes scapularis.</title>
        <authorList>
            <consortium name="Ixodes scapularis Genome Project Consortium"/>
            <person name="Caler E."/>
            <person name="Hannick L.I."/>
            <person name="Bidwell S."/>
            <person name="Joardar V."/>
            <person name="Thiagarajan M."/>
            <person name="Amedeo P."/>
            <person name="Galinsky K.J."/>
            <person name="Schobel S."/>
            <person name="Inman J."/>
            <person name="Hostetler J."/>
            <person name="Miller J."/>
            <person name="Hammond M."/>
            <person name="Megy K."/>
            <person name="Lawson D."/>
            <person name="Kodira C."/>
            <person name="Sutton G."/>
            <person name="Meyer J."/>
            <person name="Hill C.A."/>
            <person name="Birren B."/>
            <person name="Nene V."/>
            <person name="Collins F."/>
            <person name="Alarcon-Chaidez F."/>
            <person name="Wikel S."/>
            <person name="Strausberg R."/>
        </authorList>
    </citation>
    <scope>NUCLEOTIDE SEQUENCE [LARGE SCALE GENOMIC DNA]</scope>
    <source>
        <strain evidence="4">Wikel</strain>
        <strain evidence="2">Wikel colony</strain>
    </source>
</reference>
<gene>
    <name evidence="2" type="ORF">IscW_ISCW005571</name>
</gene>
<accession>B7PRB2</accession>
<protein>
    <submittedName>
        <fullName evidence="2 3">Secreted salivary gland peptide, putative</fullName>
    </submittedName>
</protein>
<proteinExistence type="predicted"/>
<dbReference type="HOGENOM" id="CLU_2256740_0_0_1"/>
<keyword evidence="4" id="KW-1185">Reference proteome</keyword>
<dbReference type="EMBL" id="ABJB011026702">
    <property type="status" value="NOT_ANNOTATED_CDS"/>
    <property type="molecule type" value="Genomic_DNA"/>
</dbReference>
<dbReference type="VEuPathDB" id="VectorBase:ISCW005571"/>
<organism>
    <name type="scientific">Ixodes scapularis</name>
    <name type="common">Black-legged tick</name>
    <name type="synonym">Deer tick</name>
    <dbReference type="NCBI Taxonomy" id="6945"/>
    <lineage>
        <taxon>Eukaryota</taxon>
        <taxon>Metazoa</taxon>
        <taxon>Ecdysozoa</taxon>
        <taxon>Arthropoda</taxon>
        <taxon>Chelicerata</taxon>
        <taxon>Arachnida</taxon>
        <taxon>Acari</taxon>
        <taxon>Parasitiformes</taxon>
        <taxon>Ixodida</taxon>
        <taxon>Ixodoidea</taxon>
        <taxon>Ixodidae</taxon>
        <taxon>Ixodinae</taxon>
        <taxon>Ixodes</taxon>
    </lineage>
</organism>
<feature type="signal peptide" evidence="1">
    <location>
        <begin position="1"/>
        <end position="23"/>
    </location>
</feature>
<dbReference type="EMBL" id="DS771762">
    <property type="protein sequence ID" value="EEC09134.1"/>
    <property type="molecule type" value="Genomic_DNA"/>
</dbReference>
<name>B7PRB2_IXOSC</name>
<dbReference type="AlphaFoldDB" id="B7PRB2"/>
<evidence type="ECO:0000313" key="4">
    <source>
        <dbReference type="Proteomes" id="UP000001555"/>
    </source>
</evidence>
<feature type="non-terminal residue" evidence="2">
    <location>
        <position position="1"/>
    </location>
</feature>
<keyword evidence="1" id="KW-0732">Signal</keyword>